<name>A0A0C9YTK7_9AGAM</name>
<protein>
    <recommendedName>
        <fullName evidence="2">protein-tyrosine-phosphatase</fullName>
        <ecNumber evidence="2">3.1.3.48</ecNumber>
    </recommendedName>
</protein>
<keyword evidence="8" id="KW-1185">Reference proteome</keyword>
<dbReference type="InterPro" id="IPR000387">
    <property type="entry name" value="Tyr_Pase_dom"/>
</dbReference>
<dbReference type="GO" id="GO:0008330">
    <property type="term" value="F:protein tyrosine/threonine phosphatase activity"/>
    <property type="evidence" value="ECO:0007669"/>
    <property type="project" value="TreeGrafter"/>
</dbReference>
<accession>A0A0C9YTK7</accession>
<feature type="non-terminal residue" evidence="7">
    <location>
        <position position="166"/>
    </location>
</feature>
<dbReference type="GO" id="GO:0033550">
    <property type="term" value="F:MAP kinase tyrosine phosphatase activity"/>
    <property type="evidence" value="ECO:0007669"/>
    <property type="project" value="TreeGrafter"/>
</dbReference>
<evidence type="ECO:0000256" key="3">
    <source>
        <dbReference type="ARBA" id="ARBA00022801"/>
    </source>
</evidence>
<feature type="domain" description="Tyrosine specific protein phosphatases" evidence="6">
    <location>
        <begin position="60"/>
        <end position="125"/>
    </location>
</feature>
<evidence type="ECO:0000256" key="4">
    <source>
        <dbReference type="ARBA" id="ARBA00022912"/>
    </source>
</evidence>
<dbReference type="HOGENOM" id="CLU_027074_12_0_1"/>
<proteinExistence type="inferred from homology"/>
<dbReference type="Proteomes" id="UP000054018">
    <property type="component" value="Unassembled WGS sequence"/>
</dbReference>
<dbReference type="SMART" id="SM00195">
    <property type="entry name" value="DSPc"/>
    <property type="match status" value="1"/>
</dbReference>
<dbReference type="PROSITE" id="PS00383">
    <property type="entry name" value="TYR_PHOSPHATASE_1"/>
    <property type="match status" value="1"/>
</dbReference>
<evidence type="ECO:0000256" key="2">
    <source>
        <dbReference type="ARBA" id="ARBA00013064"/>
    </source>
</evidence>
<dbReference type="PROSITE" id="PS50054">
    <property type="entry name" value="TYR_PHOSPHATASE_DUAL"/>
    <property type="match status" value="1"/>
</dbReference>
<keyword evidence="3" id="KW-0378">Hydrolase</keyword>
<dbReference type="OrthoDB" id="10252009at2759"/>
<dbReference type="PANTHER" id="PTHR10159:SF511">
    <property type="entry name" value="DUAL SPECIFICITY PROTEIN PHOSPHATASE 1"/>
    <property type="match status" value="1"/>
</dbReference>
<dbReference type="CDD" id="cd14498">
    <property type="entry name" value="DSP"/>
    <property type="match status" value="1"/>
</dbReference>
<dbReference type="EMBL" id="KN833984">
    <property type="protein sequence ID" value="KIK13627.1"/>
    <property type="molecule type" value="Genomic_DNA"/>
</dbReference>
<dbReference type="GO" id="GO:0005737">
    <property type="term" value="C:cytoplasm"/>
    <property type="evidence" value="ECO:0007669"/>
    <property type="project" value="TreeGrafter"/>
</dbReference>
<feature type="non-terminal residue" evidence="7">
    <location>
        <position position="1"/>
    </location>
</feature>
<sequence length="166" mass="17777">DSASLILHPSLYLGPCSAASSESFLSKHSITHVLSIGASPSTQVDGVTYQRLSISDSVSSSIVKVTDTACDIINKAISSKKGKGKILVHCSAGISRSPMVVAAYLMKQKGMTLKEALGQIIRARPQVSPNAGFLQQLKDLDMELYGSVSLEVEDLPKREKDRLALF</sequence>
<gene>
    <name evidence="7" type="ORF">PISMIDRAFT_51403</name>
</gene>
<feature type="domain" description="Tyrosine-protein phosphatase" evidence="5">
    <location>
        <begin position="2"/>
        <end position="146"/>
    </location>
</feature>
<dbReference type="GO" id="GO:0043409">
    <property type="term" value="P:negative regulation of MAPK cascade"/>
    <property type="evidence" value="ECO:0007669"/>
    <property type="project" value="TreeGrafter"/>
</dbReference>
<evidence type="ECO:0000259" key="6">
    <source>
        <dbReference type="PROSITE" id="PS50056"/>
    </source>
</evidence>
<dbReference type="Gene3D" id="3.90.190.10">
    <property type="entry name" value="Protein tyrosine phosphatase superfamily"/>
    <property type="match status" value="1"/>
</dbReference>
<dbReference type="InterPro" id="IPR029021">
    <property type="entry name" value="Prot-tyrosine_phosphatase-like"/>
</dbReference>
<reference evidence="7 8" key="1">
    <citation type="submission" date="2014-04" db="EMBL/GenBank/DDBJ databases">
        <authorList>
            <consortium name="DOE Joint Genome Institute"/>
            <person name="Kuo A."/>
            <person name="Kohler A."/>
            <person name="Costa M.D."/>
            <person name="Nagy L.G."/>
            <person name="Floudas D."/>
            <person name="Copeland A."/>
            <person name="Barry K.W."/>
            <person name="Cichocki N."/>
            <person name="Veneault-Fourrey C."/>
            <person name="LaButti K."/>
            <person name="Lindquist E.A."/>
            <person name="Lipzen A."/>
            <person name="Lundell T."/>
            <person name="Morin E."/>
            <person name="Murat C."/>
            <person name="Sun H."/>
            <person name="Tunlid A."/>
            <person name="Henrissat B."/>
            <person name="Grigoriev I.V."/>
            <person name="Hibbett D.S."/>
            <person name="Martin F."/>
            <person name="Nordberg H.P."/>
            <person name="Cantor M.N."/>
            <person name="Hua S.X."/>
        </authorList>
    </citation>
    <scope>NUCLEOTIDE SEQUENCE [LARGE SCALE GENOMIC DNA]</scope>
    <source>
        <strain evidence="7 8">441</strain>
    </source>
</reference>
<organism evidence="7 8">
    <name type="scientific">Pisolithus microcarpus 441</name>
    <dbReference type="NCBI Taxonomy" id="765257"/>
    <lineage>
        <taxon>Eukaryota</taxon>
        <taxon>Fungi</taxon>
        <taxon>Dikarya</taxon>
        <taxon>Basidiomycota</taxon>
        <taxon>Agaricomycotina</taxon>
        <taxon>Agaricomycetes</taxon>
        <taxon>Agaricomycetidae</taxon>
        <taxon>Boletales</taxon>
        <taxon>Sclerodermatineae</taxon>
        <taxon>Pisolithaceae</taxon>
        <taxon>Pisolithus</taxon>
    </lineage>
</organism>
<evidence type="ECO:0000259" key="5">
    <source>
        <dbReference type="PROSITE" id="PS50054"/>
    </source>
</evidence>
<dbReference type="AlphaFoldDB" id="A0A0C9YTK7"/>
<dbReference type="STRING" id="765257.A0A0C9YTK7"/>
<evidence type="ECO:0000313" key="7">
    <source>
        <dbReference type="EMBL" id="KIK13627.1"/>
    </source>
</evidence>
<evidence type="ECO:0000256" key="1">
    <source>
        <dbReference type="ARBA" id="ARBA00008601"/>
    </source>
</evidence>
<dbReference type="SUPFAM" id="SSF52799">
    <property type="entry name" value="(Phosphotyrosine protein) phosphatases II"/>
    <property type="match status" value="1"/>
</dbReference>
<dbReference type="GO" id="GO:0017017">
    <property type="term" value="F:MAP kinase tyrosine/serine/threonine phosphatase activity"/>
    <property type="evidence" value="ECO:0007669"/>
    <property type="project" value="TreeGrafter"/>
</dbReference>
<dbReference type="InterPro" id="IPR000340">
    <property type="entry name" value="Dual-sp_phosphatase_cat-dom"/>
</dbReference>
<reference evidence="8" key="2">
    <citation type="submission" date="2015-01" db="EMBL/GenBank/DDBJ databases">
        <title>Evolutionary Origins and Diversification of the Mycorrhizal Mutualists.</title>
        <authorList>
            <consortium name="DOE Joint Genome Institute"/>
            <consortium name="Mycorrhizal Genomics Consortium"/>
            <person name="Kohler A."/>
            <person name="Kuo A."/>
            <person name="Nagy L.G."/>
            <person name="Floudas D."/>
            <person name="Copeland A."/>
            <person name="Barry K.W."/>
            <person name="Cichocki N."/>
            <person name="Veneault-Fourrey C."/>
            <person name="LaButti K."/>
            <person name="Lindquist E.A."/>
            <person name="Lipzen A."/>
            <person name="Lundell T."/>
            <person name="Morin E."/>
            <person name="Murat C."/>
            <person name="Riley R."/>
            <person name="Ohm R."/>
            <person name="Sun H."/>
            <person name="Tunlid A."/>
            <person name="Henrissat B."/>
            <person name="Grigoriev I.V."/>
            <person name="Hibbett D.S."/>
            <person name="Martin F."/>
        </authorList>
    </citation>
    <scope>NUCLEOTIDE SEQUENCE [LARGE SCALE GENOMIC DNA]</scope>
    <source>
        <strain evidence="8">441</strain>
    </source>
</reference>
<keyword evidence="4" id="KW-0904">Protein phosphatase</keyword>
<dbReference type="InterPro" id="IPR020422">
    <property type="entry name" value="TYR_PHOSPHATASE_DUAL_dom"/>
</dbReference>
<dbReference type="InterPro" id="IPR016130">
    <property type="entry name" value="Tyr_Pase_AS"/>
</dbReference>
<dbReference type="PROSITE" id="PS50056">
    <property type="entry name" value="TYR_PHOSPHATASE_2"/>
    <property type="match status" value="1"/>
</dbReference>
<dbReference type="PANTHER" id="PTHR10159">
    <property type="entry name" value="DUAL SPECIFICITY PROTEIN PHOSPHATASE"/>
    <property type="match status" value="1"/>
</dbReference>
<comment type="similarity">
    <text evidence="1">Belongs to the protein-tyrosine phosphatase family. Non-receptor class dual specificity subfamily.</text>
</comment>
<evidence type="ECO:0000313" key="8">
    <source>
        <dbReference type="Proteomes" id="UP000054018"/>
    </source>
</evidence>
<dbReference type="EC" id="3.1.3.48" evidence="2"/>
<dbReference type="Pfam" id="PF00782">
    <property type="entry name" value="DSPc"/>
    <property type="match status" value="1"/>
</dbReference>